<evidence type="ECO:0000256" key="9">
    <source>
        <dbReference type="SAM" id="MobiDB-lite"/>
    </source>
</evidence>
<dbReference type="Pfam" id="PF00067">
    <property type="entry name" value="p450"/>
    <property type="match status" value="1"/>
</dbReference>
<keyword evidence="5 8" id="KW-0560">Oxidoreductase</keyword>
<dbReference type="InterPro" id="IPR001128">
    <property type="entry name" value="Cyt_P450"/>
</dbReference>
<keyword evidence="10" id="KW-1133">Transmembrane helix</keyword>
<dbReference type="PANTHER" id="PTHR46206:SF1">
    <property type="entry name" value="P450, PUTATIVE (EUROFUNG)-RELATED"/>
    <property type="match status" value="1"/>
</dbReference>
<keyword evidence="4 8" id="KW-0479">Metal-binding</keyword>
<name>A0ABQ1B716_9EURO</name>
<dbReference type="SUPFAM" id="SSF48264">
    <property type="entry name" value="Cytochrome P450"/>
    <property type="match status" value="1"/>
</dbReference>
<evidence type="ECO:0000256" key="8">
    <source>
        <dbReference type="RuleBase" id="RU000461"/>
    </source>
</evidence>
<dbReference type="PANTHER" id="PTHR46206">
    <property type="entry name" value="CYTOCHROME P450"/>
    <property type="match status" value="1"/>
</dbReference>
<evidence type="ECO:0008006" key="13">
    <source>
        <dbReference type="Google" id="ProtNLM"/>
    </source>
</evidence>
<proteinExistence type="inferred from homology"/>
<keyword evidence="10" id="KW-0812">Transmembrane</keyword>
<evidence type="ECO:0000256" key="10">
    <source>
        <dbReference type="SAM" id="Phobius"/>
    </source>
</evidence>
<feature type="compositionally biased region" description="Basic and acidic residues" evidence="9">
    <location>
        <begin position="461"/>
        <end position="470"/>
    </location>
</feature>
<organism evidence="11 12">
    <name type="scientific">Aspergillus udagawae</name>
    <dbReference type="NCBI Taxonomy" id="91492"/>
    <lineage>
        <taxon>Eukaryota</taxon>
        <taxon>Fungi</taxon>
        <taxon>Dikarya</taxon>
        <taxon>Ascomycota</taxon>
        <taxon>Pezizomycotina</taxon>
        <taxon>Eurotiomycetes</taxon>
        <taxon>Eurotiomycetidae</taxon>
        <taxon>Eurotiales</taxon>
        <taxon>Aspergillaceae</taxon>
        <taxon>Aspergillus</taxon>
        <taxon>Aspergillus subgen. Fumigati</taxon>
    </lineage>
</organism>
<keyword evidence="7 8" id="KW-0503">Monooxygenase</keyword>
<evidence type="ECO:0000256" key="2">
    <source>
        <dbReference type="ARBA" id="ARBA00010617"/>
    </source>
</evidence>
<evidence type="ECO:0000256" key="6">
    <source>
        <dbReference type="ARBA" id="ARBA00023004"/>
    </source>
</evidence>
<accession>A0ABQ1B716</accession>
<evidence type="ECO:0000256" key="4">
    <source>
        <dbReference type="ARBA" id="ARBA00022723"/>
    </source>
</evidence>
<dbReference type="PRINTS" id="PR00465">
    <property type="entry name" value="EP450IV"/>
</dbReference>
<dbReference type="InterPro" id="IPR017972">
    <property type="entry name" value="Cyt_P450_CS"/>
</dbReference>
<evidence type="ECO:0000256" key="1">
    <source>
        <dbReference type="ARBA" id="ARBA00001971"/>
    </source>
</evidence>
<dbReference type="InterPro" id="IPR036396">
    <property type="entry name" value="Cyt_P450_sf"/>
</dbReference>
<keyword evidence="3 8" id="KW-0349">Heme</keyword>
<evidence type="ECO:0000313" key="11">
    <source>
        <dbReference type="EMBL" id="GFF95061.1"/>
    </source>
</evidence>
<evidence type="ECO:0000313" key="12">
    <source>
        <dbReference type="Proteomes" id="UP000465266"/>
    </source>
</evidence>
<comment type="cofactor">
    <cofactor evidence="1">
        <name>heme</name>
        <dbReference type="ChEBI" id="CHEBI:30413"/>
    </cofactor>
</comment>
<protein>
    <recommendedName>
        <fullName evidence="13">Cytochrome P450</fullName>
    </recommendedName>
</protein>
<keyword evidence="6 8" id="KW-0408">Iron</keyword>
<feature type="region of interest" description="Disordered" evidence="9">
    <location>
        <begin position="453"/>
        <end position="473"/>
    </location>
</feature>
<keyword evidence="10" id="KW-0472">Membrane</keyword>
<dbReference type="PROSITE" id="PS00086">
    <property type="entry name" value="CYTOCHROME_P450"/>
    <property type="match status" value="1"/>
</dbReference>
<comment type="similarity">
    <text evidence="2 8">Belongs to the cytochrome P450 family.</text>
</comment>
<dbReference type="Proteomes" id="UP000465266">
    <property type="component" value="Unassembled WGS sequence"/>
</dbReference>
<dbReference type="EMBL" id="BLKG01000107">
    <property type="protein sequence ID" value="GFF95061.1"/>
    <property type="molecule type" value="Genomic_DNA"/>
</dbReference>
<reference evidence="11 12" key="1">
    <citation type="submission" date="2020-01" db="EMBL/GenBank/DDBJ databases">
        <title>Draft genome sequence of Aspergillus udagawae IFM 53868.</title>
        <authorList>
            <person name="Takahashi H."/>
            <person name="Yaguchi T."/>
        </authorList>
    </citation>
    <scope>NUCLEOTIDE SEQUENCE [LARGE SCALE GENOMIC DNA]</scope>
    <source>
        <strain evidence="11 12">IFM 53868</strain>
    </source>
</reference>
<evidence type="ECO:0000256" key="5">
    <source>
        <dbReference type="ARBA" id="ARBA00023002"/>
    </source>
</evidence>
<comment type="caution">
    <text evidence="11">The sequence shown here is derived from an EMBL/GenBank/DDBJ whole genome shotgun (WGS) entry which is preliminary data.</text>
</comment>
<dbReference type="InterPro" id="IPR002403">
    <property type="entry name" value="Cyt_P450_E_grp-IV"/>
</dbReference>
<keyword evidence="12" id="KW-1185">Reference proteome</keyword>
<feature type="transmembrane region" description="Helical" evidence="10">
    <location>
        <begin position="12"/>
        <end position="33"/>
    </location>
</feature>
<evidence type="ECO:0000256" key="3">
    <source>
        <dbReference type="ARBA" id="ARBA00022617"/>
    </source>
</evidence>
<sequence length="552" mass="62553">MTQQLSLVPTYPYLPIGLILVVLLPIFIALLFGHWKIPPSFPRGIPRVGGRKNTPGGLIACFRGWLSRRLILSEGYDKFNRHGRAFIYANGNLRPQAVVPVKDFEWIIRQSDSLLSLQEVVNQFMGFHHLLPSHFVSSISPLEEKISSNVIGKVLTQNLDRIQSSLADELRRNIDNEFGMDCHNWRPICLAEVMQRVLVGLSTWISWGLPLAHDTTYLRSFAKLLNFQGSAIIVCGQLTPWFLQPLLGTFFRIPLHFAQQRVWAATGPLIQEWLTQIEQEEREHISEKDSRVPYNVVTSFIRESRRLYGPKKLNVENLSLYVNLLTAIPFMTTVPASSAAILDIASSPLEIGLDQRLRQEAATVLRSEKDWAAPISFMKLRYLNSAILESLRLTPVLLLASNREVIHPAGITLPTGQHLPRGMWVAASTMDIHTDERFYSEGQSYQPFRFVEEQTTEDDTSLSKETKTRDTGMPTQKVTKVATKSTYLPFGTGRHACPGRHFGVHLLKMIIAYIVLNYDIEHLDKRPENITCGDQVLPSPSGTVRVRRREAN</sequence>
<gene>
    <name evidence="11" type="ORF">IFM53868_07828</name>
</gene>
<evidence type="ECO:0000256" key="7">
    <source>
        <dbReference type="ARBA" id="ARBA00023033"/>
    </source>
</evidence>
<dbReference type="Gene3D" id="1.10.630.10">
    <property type="entry name" value="Cytochrome P450"/>
    <property type="match status" value="1"/>
</dbReference>
<dbReference type="CDD" id="cd11041">
    <property type="entry name" value="CYP503A1-like"/>
    <property type="match status" value="1"/>
</dbReference>